<gene>
    <name evidence="6" type="ORF">ACFQ38_06750</name>
</gene>
<accession>A0ABW3TVW8</accession>
<dbReference type="RefSeq" id="WP_381480152.1">
    <property type="nucleotide sequence ID" value="NZ_JBHTLT010000032.1"/>
</dbReference>
<evidence type="ECO:0000313" key="7">
    <source>
        <dbReference type="Proteomes" id="UP001597231"/>
    </source>
</evidence>
<evidence type="ECO:0000256" key="2">
    <source>
        <dbReference type="ARBA" id="ARBA00022692"/>
    </source>
</evidence>
<feature type="transmembrane region" description="Helical" evidence="5">
    <location>
        <begin position="6"/>
        <end position="26"/>
    </location>
</feature>
<keyword evidence="4 5" id="KW-0472">Membrane</keyword>
<feature type="transmembrane region" description="Helical" evidence="5">
    <location>
        <begin position="166"/>
        <end position="184"/>
    </location>
</feature>
<dbReference type="Proteomes" id="UP001597231">
    <property type="component" value="Unassembled WGS sequence"/>
</dbReference>
<feature type="transmembrane region" description="Helical" evidence="5">
    <location>
        <begin position="65"/>
        <end position="89"/>
    </location>
</feature>
<dbReference type="PANTHER" id="PTHR35529:SF2">
    <property type="entry name" value="SPORULATION PROTEIN YTAF-RELATED"/>
    <property type="match status" value="1"/>
</dbReference>
<dbReference type="Pfam" id="PF02659">
    <property type="entry name" value="Mntp"/>
    <property type="match status" value="1"/>
</dbReference>
<proteinExistence type="predicted"/>
<keyword evidence="7" id="KW-1185">Reference proteome</keyword>
<evidence type="ECO:0000313" key="6">
    <source>
        <dbReference type="EMBL" id="MFD1204795.1"/>
    </source>
</evidence>
<reference evidence="7" key="1">
    <citation type="journal article" date="2019" name="Int. J. Syst. Evol. Microbiol.">
        <title>The Global Catalogue of Microorganisms (GCM) 10K type strain sequencing project: providing services to taxonomists for standard genome sequencing and annotation.</title>
        <authorList>
            <consortium name="The Broad Institute Genomics Platform"/>
            <consortium name="The Broad Institute Genome Sequencing Center for Infectious Disease"/>
            <person name="Wu L."/>
            <person name="Ma J."/>
        </authorList>
    </citation>
    <scope>NUCLEOTIDE SEQUENCE [LARGE SCALE GENOMIC DNA]</scope>
    <source>
        <strain evidence="7">CCUG 53915</strain>
    </source>
</reference>
<dbReference type="EMBL" id="JBHTLT010000032">
    <property type="protein sequence ID" value="MFD1204795.1"/>
    <property type="molecule type" value="Genomic_DNA"/>
</dbReference>
<dbReference type="PANTHER" id="PTHR35529">
    <property type="entry name" value="MANGANESE EFFLUX PUMP MNTP-RELATED"/>
    <property type="match status" value="1"/>
</dbReference>
<keyword evidence="1" id="KW-1003">Cell membrane</keyword>
<sequence>MQLLSIILIGIAANLDNLGISVAYGLKSNRIPIIYNSIISLISMLCAFVSIQLGNFLSHYLTNSAANMIGGILLIGLGVSLIIASLRTLKKEQPQSIAEVKDITLKESILLGFILSFNCLTIGFSAGITGVSALFASISIGIFSFLSVLIGTWIGYRIGNSLFGKYTDIFAGALLIFIGVYEIFI</sequence>
<protein>
    <submittedName>
        <fullName evidence="6">Manganese efflux pump MntP family protein</fullName>
    </submittedName>
</protein>
<evidence type="ECO:0000256" key="4">
    <source>
        <dbReference type="ARBA" id="ARBA00023136"/>
    </source>
</evidence>
<evidence type="ECO:0000256" key="5">
    <source>
        <dbReference type="SAM" id="Phobius"/>
    </source>
</evidence>
<name>A0ABW3TVW8_9BACL</name>
<feature type="transmembrane region" description="Helical" evidence="5">
    <location>
        <begin position="33"/>
        <end position="53"/>
    </location>
</feature>
<organism evidence="6 7">
    <name type="scientific">Sporosarcina contaminans</name>
    <dbReference type="NCBI Taxonomy" id="633403"/>
    <lineage>
        <taxon>Bacteria</taxon>
        <taxon>Bacillati</taxon>
        <taxon>Bacillota</taxon>
        <taxon>Bacilli</taxon>
        <taxon>Bacillales</taxon>
        <taxon>Caryophanaceae</taxon>
        <taxon>Sporosarcina</taxon>
    </lineage>
</organism>
<keyword evidence="3 5" id="KW-1133">Transmembrane helix</keyword>
<feature type="transmembrane region" description="Helical" evidence="5">
    <location>
        <begin position="109"/>
        <end position="128"/>
    </location>
</feature>
<evidence type="ECO:0000256" key="3">
    <source>
        <dbReference type="ARBA" id="ARBA00022989"/>
    </source>
</evidence>
<evidence type="ECO:0000256" key="1">
    <source>
        <dbReference type="ARBA" id="ARBA00022475"/>
    </source>
</evidence>
<keyword evidence="2 5" id="KW-0812">Transmembrane</keyword>
<dbReference type="InterPro" id="IPR003810">
    <property type="entry name" value="Mntp/YtaF"/>
</dbReference>
<comment type="caution">
    <text evidence="6">The sequence shown here is derived from an EMBL/GenBank/DDBJ whole genome shotgun (WGS) entry which is preliminary data.</text>
</comment>
<feature type="transmembrane region" description="Helical" evidence="5">
    <location>
        <begin position="134"/>
        <end position="154"/>
    </location>
</feature>